<dbReference type="EMBL" id="CAXAJV020001290">
    <property type="protein sequence ID" value="CAL7939858.1"/>
    <property type="molecule type" value="Genomic_DNA"/>
</dbReference>
<name>A0ABP1NJ72_XYLVO</name>
<organism evidence="3 4">
    <name type="scientific">Xylocopa violacea</name>
    <name type="common">Violet carpenter bee</name>
    <name type="synonym">Apis violacea</name>
    <dbReference type="NCBI Taxonomy" id="135666"/>
    <lineage>
        <taxon>Eukaryota</taxon>
        <taxon>Metazoa</taxon>
        <taxon>Ecdysozoa</taxon>
        <taxon>Arthropoda</taxon>
        <taxon>Hexapoda</taxon>
        <taxon>Insecta</taxon>
        <taxon>Pterygota</taxon>
        <taxon>Neoptera</taxon>
        <taxon>Endopterygota</taxon>
        <taxon>Hymenoptera</taxon>
        <taxon>Apocrita</taxon>
        <taxon>Aculeata</taxon>
        <taxon>Apoidea</taxon>
        <taxon>Anthophila</taxon>
        <taxon>Apidae</taxon>
        <taxon>Xylocopa</taxon>
        <taxon>Xylocopa</taxon>
    </lineage>
</organism>
<feature type="compositionally biased region" description="Low complexity" evidence="1">
    <location>
        <begin position="84"/>
        <end position="93"/>
    </location>
</feature>
<keyword evidence="4" id="KW-1185">Reference proteome</keyword>
<evidence type="ECO:0000313" key="3">
    <source>
        <dbReference type="EMBL" id="CAL7939858.1"/>
    </source>
</evidence>
<sequence>MGHRVDRLQSTLFMLQKLYLILALACLAANGEKRINLEDIERDNLRAEGISKSGNTRPEYLTKSDIGPQQFHAPNQYHGPTSPPVTYVTPSPSQNHPPEAYAQSNKYAPKEQVYQQQNNILPPEQILPQRYYNDYQQQPPLTPKGITPNVYESQQLAYHPEVNVGNRLQSVQQRAAAAKYAKNFNKETVFVDIPMMHLLTYYPNLDVNSGKGSGIFVPQLTTAATEHISIPFYTSALSQKPIVPGKPTYQVQYAPKYNAIPATFSTKVTKGAIYTAPVTSRKYNGPSLVNVPAYVPSDQSQAQGRQLLYTQAYVAPSQPQYVSQLVYAQPTTVYMHATPVYSDVYARAPTYVQDNSLQGSVQHATPPEQSDNVTPVEELPNQVLGHQPGQSVSESYAKDPEEPNTDLVPPQVQAQDFRYSATPQLPVSEQEEEPLPEQNHVESSEPRSLLDSYVPSKLIAAQDSARYQERPIKLESGFLPSKENFLYKKRKID</sequence>
<evidence type="ECO:0000256" key="1">
    <source>
        <dbReference type="SAM" id="MobiDB-lite"/>
    </source>
</evidence>
<dbReference type="Proteomes" id="UP001642520">
    <property type="component" value="Unassembled WGS sequence"/>
</dbReference>
<evidence type="ECO:0000256" key="2">
    <source>
        <dbReference type="SAM" id="SignalP"/>
    </source>
</evidence>
<feature type="chain" id="PRO_5046062584" evidence="2">
    <location>
        <begin position="29"/>
        <end position="493"/>
    </location>
</feature>
<feature type="region of interest" description="Disordered" evidence="1">
    <location>
        <begin position="49"/>
        <end position="103"/>
    </location>
</feature>
<accession>A0ABP1NJ72</accession>
<feature type="region of interest" description="Disordered" evidence="1">
    <location>
        <begin position="425"/>
        <end position="453"/>
    </location>
</feature>
<feature type="signal peptide" evidence="2">
    <location>
        <begin position="1"/>
        <end position="28"/>
    </location>
</feature>
<keyword evidence="2" id="KW-0732">Signal</keyword>
<reference evidence="3 4" key="1">
    <citation type="submission" date="2024-08" db="EMBL/GenBank/DDBJ databases">
        <authorList>
            <person name="Will J Nash"/>
            <person name="Angela Man"/>
            <person name="Seanna McTaggart"/>
            <person name="Kendall Baker"/>
            <person name="Tom Barker"/>
            <person name="Leah Catchpole"/>
            <person name="Alex Durrant"/>
            <person name="Karim Gharbi"/>
            <person name="Naomi Irish"/>
            <person name="Gemy Kaithakottil"/>
            <person name="Debby Ku"/>
            <person name="Aaliyah Providence"/>
            <person name="Felix Shaw"/>
            <person name="David Swarbreck"/>
            <person name="Chris Watkins"/>
            <person name="Ann M. McCartney"/>
            <person name="Giulio Formenti"/>
            <person name="Alice Mouton"/>
            <person name="Noel Vella"/>
            <person name="Bjorn M von Reumont"/>
            <person name="Adriana Vella"/>
            <person name="Wilfried Haerty"/>
        </authorList>
    </citation>
    <scope>NUCLEOTIDE SEQUENCE [LARGE SCALE GENOMIC DNA]</scope>
</reference>
<feature type="region of interest" description="Disordered" evidence="1">
    <location>
        <begin position="382"/>
        <end position="411"/>
    </location>
</feature>
<evidence type="ECO:0000313" key="4">
    <source>
        <dbReference type="Proteomes" id="UP001642520"/>
    </source>
</evidence>
<protein>
    <submittedName>
        <fullName evidence="3">Uncharacterized protein</fullName>
    </submittedName>
</protein>
<proteinExistence type="predicted"/>
<comment type="caution">
    <text evidence="3">The sequence shown here is derived from an EMBL/GenBank/DDBJ whole genome shotgun (WGS) entry which is preliminary data.</text>
</comment>
<gene>
    <name evidence="3" type="ORF">XYLVIOL_LOCUS4165</name>
</gene>